<gene>
    <name evidence="7" type="ORF">EJ997_04340</name>
</gene>
<dbReference type="InterPro" id="IPR011611">
    <property type="entry name" value="PfkB_dom"/>
</dbReference>
<keyword evidence="2" id="KW-0808">Transferase</keyword>
<reference evidence="7 8" key="1">
    <citation type="submission" date="2018-12" db="EMBL/GenBank/DDBJ databases">
        <title>Complete genome sequence of Flaviflexus sp. H23T48.</title>
        <authorList>
            <person name="Bae J.-W."/>
            <person name="Lee J.-Y."/>
        </authorList>
    </citation>
    <scope>NUCLEOTIDE SEQUENCE [LARGE SCALE GENOMIC DNA]</scope>
    <source>
        <strain evidence="7 8">H23T48</strain>
    </source>
</reference>
<dbReference type="SUPFAM" id="SSF53613">
    <property type="entry name" value="Ribokinase-like"/>
    <property type="match status" value="1"/>
</dbReference>
<dbReference type="InterPro" id="IPR050306">
    <property type="entry name" value="PfkB_Carbo_kinase"/>
</dbReference>
<name>A0A3S9PWC6_9ACTO</name>
<dbReference type="EMBL" id="CP034593">
    <property type="protein sequence ID" value="AZQ76683.1"/>
    <property type="molecule type" value="Genomic_DNA"/>
</dbReference>
<dbReference type="Pfam" id="PF00294">
    <property type="entry name" value="PfkB"/>
    <property type="match status" value="1"/>
</dbReference>
<organism evidence="7 8">
    <name type="scientific">Flaviflexus ciconiae</name>
    <dbReference type="NCBI Taxonomy" id="2496867"/>
    <lineage>
        <taxon>Bacteria</taxon>
        <taxon>Bacillati</taxon>
        <taxon>Actinomycetota</taxon>
        <taxon>Actinomycetes</taxon>
        <taxon>Actinomycetales</taxon>
        <taxon>Actinomycetaceae</taxon>
        <taxon>Flaviflexus</taxon>
    </lineage>
</organism>
<evidence type="ECO:0000313" key="7">
    <source>
        <dbReference type="EMBL" id="AZQ76683.1"/>
    </source>
</evidence>
<dbReference type="PROSITE" id="PS00584">
    <property type="entry name" value="PFKB_KINASES_2"/>
    <property type="match status" value="1"/>
</dbReference>
<proteinExistence type="inferred from homology"/>
<dbReference type="PANTHER" id="PTHR43085:SF1">
    <property type="entry name" value="PSEUDOURIDINE KINASE-RELATED"/>
    <property type="match status" value="1"/>
</dbReference>
<dbReference type="InterPro" id="IPR002173">
    <property type="entry name" value="Carboh/pur_kinase_PfkB_CS"/>
</dbReference>
<evidence type="ECO:0000256" key="1">
    <source>
        <dbReference type="ARBA" id="ARBA00010688"/>
    </source>
</evidence>
<keyword evidence="8" id="KW-1185">Reference proteome</keyword>
<dbReference type="Gene3D" id="3.40.1190.20">
    <property type="match status" value="1"/>
</dbReference>
<comment type="similarity">
    <text evidence="1">Belongs to the carbohydrate kinase PfkB family.</text>
</comment>
<dbReference type="RefSeq" id="WP_126703491.1">
    <property type="nucleotide sequence ID" value="NZ_CP034593.1"/>
</dbReference>
<evidence type="ECO:0000313" key="8">
    <source>
        <dbReference type="Proteomes" id="UP000280344"/>
    </source>
</evidence>
<feature type="domain" description="Carbohydrate kinase PfkB" evidence="6">
    <location>
        <begin position="10"/>
        <end position="305"/>
    </location>
</feature>
<keyword evidence="4 7" id="KW-0418">Kinase</keyword>
<evidence type="ECO:0000256" key="5">
    <source>
        <dbReference type="ARBA" id="ARBA00022840"/>
    </source>
</evidence>
<dbReference type="Proteomes" id="UP000280344">
    <property type="component" value="Chromosome"/>
</dbReference>
<keyword evidence="5" id="KW-0067">ATP-binding</keyword>
<dbReference type="AlphaFoldDB" id="A0A3S9PWC6"/>
<dbReference type="InterPro" id="IPR029056">
    <property type="entry name" value="Ribokinase-like"/>
</dbReference>
<evidence type="ECO:0000256" key="3">
    <source>
        <dbReference type="ARBA" id="ARBA00022741"/>
    </source>
</evidence>
<evidence type="ECO:0000256" key="2">
    <source>
        <dbReference type="ARBA" id="ARBA00022679"/>
    </source>
</evidence>
<dbReference type="GO" id="GO:0016301">
    <property type="term" value="F:kinase activity"/>
    <property type="evidence" value="ECO:0007669"/>
    <property type="project" value="UniProtKB-KW"/>
</dbReference>
<dbReference type="OrthoDB" id="9795789at2"/>
<evidence type="ECO:0000256" key="4">
    <source>
        <dbReference type="ARBA" id="ARBA00022777"/>
    </source>
</evidence>
<accession>A0A3S9PWC6</accession>
<dbReference type="CDD" id="cd01167">
    <property type="entry name" value="bac_FRK"/>
    <property type="match status" value="1"/>
</dbReference>
<evidence type="ECO:0000259" key="6">
    <source>
        <dbReference type="Pfam" id="PF00294"/>
    </source>
</evidence>
<dbReference type="KEGG" id="flh:EJ997_04340"/>
<dbReference type="PANTHER" id="PTHR43085">
    <property type="entry name" value="HEXOKINASE FAMILY MEMBER"/>
    <property type="match status" value="1"/>
</dbReference>
<dbReference type="GO" id="GO:0005524">
    <property type="term" value="F:ATP binding"/>
    <property type="evidence" value="ECO:0007669"/>
    <property type="project" value="UniProtKB-KW"/>
</dbReference>
<keyword evidence="3" id="KW-0547">Nucleotide-binding</keyword>
<sequence>MIENRDTRTVLCVGEALIDVVNRGKKKSEHVGGSPMNVATVLASLEHPTSLASWWGKDERGHAIEQEAAKAGLTIVPGSDGAERTSIANATVDEEGHATYEFDLLWEVPELPGPREVDHLHVGSIGATLEPGAADVLAAVKRMAIQGTVSYDPNLRPAIMKRSSNVKARVEEIVSRADVVKASDEDLKWLYPNTPAEQVMRDWAAHGPGLIVVTRGPWGAYAKLAGDRDMLVVDALDVEIGDTVGAGDSFMGGLISGLLDAELLGSAAAKSALRNARWHDVQPALHRAVVASGLTVSQNGAYAPTRDEIENVLIAEPKLR</sequence>
<protein>
    <submittedName>
        <fullName evidence="7">Carbohydrate kinase</fullName>
    </submittedName>
</protein>